<evidence type="ECO:0000313" key="2">
    <source>
        <dbReference type="Proteomes" id="UP001457282"/>
    </source>
</evidence>
<dbReference type="Proteomes" id="UP001457282">
    <property type="component" value="Unassembled WGS sequence"/>
</dbReference>
<sequence>MKILYWNARGIANGDMRRALKNLVSSHKPSIVCLSEPFILANSIPVSYWRSMRLSFVTTNDRGTHDPNLWLLCNDALMLSVISKSAQQITFSYSIDGVHCVITTVYAKTSVVGRRHSFGRTL</sequence>
<keyword evidence="2" id="KW-1185">Reference proteome</keyword>
<accession>A0AAW1Y104</accession>
<protein>
    <recommendedName>
        <fullName evidence="3">Endonuclease/exonuclease/phosphatase domain-containing protein</fullName>
    </recommendedName>
</protein>
<dbReference type="EMBL" id="JBEDUW010000002">
    <property type="protein sequence ID" value="KAK9941698.1"/>
    <property type="molecule type" value="Genomic_DNA"/>
</dbReference>
<dbReference type="Gene3D" id="3.60.10.10">
    <property type="entry name" value="Endonuclease/exonuclease/phosphatase"/>
    <property type="match status" value="1"/>
</dbReference>
<dbReference type="AlphaFoldDB" id="A0AAW1Y104"/>
<gene>
    <name evidence="1" type="ORF">M0R45_007394</name>
</gene>
<evidence type="ECO:0008006" key="3">
    <source>
        <dbReference type="Google" id="ProtNLM"/>
    </source>
</evidence>
<reference evidence="1 2" key="1">
    <citation type="journal article" date="2023" name="G3 (Bethesda)">
        <title>A chromosome-length genome assembly and annotation of blackberry (Rubus argutus, cv. 'Hillquist').</title>
        <authorList>
            <person name="Bruna T."/>
            <person name="Aryal R."/>
            <person name="Dudchenko O."/>
            <person name="Sargent D.J."/>
            <person name="Mead D."/>
            <person name="Buti M."/>
            <person name="Cavallini A."/>
            <person name="Hytonen T."/>
            <person name="Andres J."/>
            <person name="Pham M."/>
            <person name="Weisz D."/>
            <person name="Mascagni F."/>
            <person name="Usai G."/>
            <person name="Natali L."/>
            <person name="Bassil N."/>
            <person name="Fernandez G.E."/>
            <person name="Lomsadze A."/>
            <person name="Armour M."/>
            <person name="Olukolu B."/>
            <person name="Poorten T."/>
            <person name="Britton C."/>
            <person name="Davik J."/>
            <person name="Ashrafi H."/>
            <person name="Aiden E.L."/>
            <person name="Borodovsky M."/>
            <person name="Worthington M."/>
        </authorList>
    </citation>
    <scope>NUCLEOTIDE SEQUENCE [LARGE SCALE GENOMIC DNA]</scope>
    <source>
        <strain evidence="1">PI 553951</strain>
    </source>
</reference>
<comment type="caution">
    <text evidence="1">The sequence shown here is derived from an EMBL/GenBank/DDBJ whole genome shotgun (WGS) entry which is preliminary data.</text>
</comment>
<organism evidence="1 2">
    <name type="scientific">Rubus argutus</name>
    <name type="common">Southern blackberry</name>
    <dbReference type="NCBI Taxonomy" id="59490"/>
    <lineage>
        <taxon>Eukaryota</taxon>
        <taxon>Viridiplantae</taxon>
        <taxon>Streptophyta</taxon>
        <taxon>Embryophyta</taxon>
        <taxon>Tracheophyta</taxon>
        <taxon>Spermatophyta</taxon>
        <taxon>Magnoliopsida</taxon>
        <taxon>eudicotyledons</taxon>
        <taxon>Gunneridae</taxon>
        <taxon>Pentapetalae</taxon>
        <taxon>rosids</taxon>
        <taxon>fabids</taxon>
        <taxon>Rosales</taxon>
        <taxon>Rosaceae</taxon>
        <taxon>Rosoideae</taxon>
        <taxon>Rosoideae incertae sedis</taxon>
        <taxon>Rubus</taxon>
    </lineage>
</organism>
<dbReference type="SUPFAM" id="SSF56219">
    <property type="entry name" value="DNase I-like"/>
    <property type="match status" value="1"/>
</dbReference>
<dbReference type="InterPro" id="IPR036691">
    <property type="entry name" value="Endo/exonu/phosph_ase_sf"/>
</dbReference>
<proteinExistence type="predicted"/>
<name>A0AAW1Y104_RUBAR</name>
<evidence type="ECO:0000313" key="1">
    <source>
        <dbReference type="EMBL" id="KAK9941698.1"/>
    </source>
</evidence>